<organism evidence="1 2">
    <name type="scientific">Paenibacillus lignilyticus</name>
    <dbReference type="NCBI Taxonomy" id="1172615"/>
    <lineage>
        <taxon>Bacteria</taxon>
        <taxon>Bacillati</taxon>
        <taxon>Bacillota</taxon>
        <taxon>Bacilli</taxon>
        <taxon>Bacillales</taxon>
        <taxon>Paenibacillaceae</taxon>
        <taxon>Paenibacillus</taxon>
    </lineage>
</organism>
<gene>
    <name evidence="1" type="ORF">I8J30_11315</name>
</gene>
<evidence type="ECO:0000313" key="1">
    <source>
        <dbReference type="EMBL" id="MBP3963292.1"/>
    </source>
</evidence>
<keyword evidence="2" id="KW-1185">Reference proteome</keyword>
<dbReference type="EMBL" id="JAGKSP010000003">
    <property type="protein sequence ID" value="MBP3963292.1"/>
    <property type="molecule type" value="Genomic_DNA"/>
</dbReference>
<sequence>MEVLESKRCLFCDELVKVKRKGGNEWYIDCMCAPGGSYGLQEDSYEPYRLLSYSEKRNSFPILSAYIREQTDCDEKVVLTYEDRETILQSPQIPITTEEKGNRLLRYLHRHTGGPGEPVVINQFSQSYNLTYSLNLQELVFITEKLKEEGYIERIGSTFKLTEKGWVEAANTASGKALKPCYVLLSGIDEKGSRDWLETVFPRLIQLGYAPKFLEEDLSLRHDPKPIEALLQEVGNCKLFVADVTNPNAELWLRAGFAIGNEIPIIWTSQVADQQLPQGVRPHIWQDVEDLVKVLQKVLTKE</sequence>
<evidence type="ECO:0000313" key="2">
    <source>
        <dbReference type="Proteomes" id="UP000673394"/>
    </source>
</evidence>
<dbReference type="Proteomes" id="UP000673394">
    <property type="component" value="Unassembled WGS sequence"/>
</dbReference>
<proteinExistence type="predicted"/>
<protein>
    <recommendedName>
        <fullName evidence="3">MarR family transcriptional regulator</fullName>
    </recommendedName>
</protein>
<accession>A0ABS5CBD8</accession>
<dbReference type="RefSeq" id="WP_210658263.1">
    <property type="nucleotide sequence ID" value="NZ_JAGKSP010000003.1"/>
</dbReference>
<reference evidence="1 2" key="1">
    <citation type="submission" date="2021-04" db="EMBL/GenBank/DDBJ databases">
        <title>Paenibacillus sp. DLE-14 whole genome sequence.</title>
        <authorList>
            <person name="Ham Y.J."/>
        </authorList>
    </citation>
    <scope>NUCLEOTIDE SEQUENCE [LARGE SCALE GENOMIC DNA]</scope>
    <source>
        <strain evidence="1 2">DLE-14</strain>
    </source>
</reference>
<evidence type="ECO:0008006" key="3">
    <source>
        <dbReference type="Google" id="ProtNLM"/>
    </source>
</evidence>
<name>A0ABS5CBD8_9BACL</name>
<comment type="caution">
    <text evidence="1">The sequence shown here is derived from an EMBL/GenBank/DDBJ whole genome shotgun (WGS) entry which is preliminary data.</text>
</comment>